<reference evidence="1" key="1">
    <citation type="submission" date="2021-05" db="EMBL/GenBank/DDBJ databases">
        <authorList>
            <person name="Alioto T."/>
            <person name="Alioto T."/>
            <person name="Gomez Garrido J."/>
        </authorList>
    </citation>
    <scope>NUCLEOTIDE SEQUENCE</scope>
</reference>
<protein>
    <submittedName>
        <fullName evidence="1">Uncharacterized protein</fullName>
    </submittedName>
</protein>
<evidence type="ECO:0000313" key="1">
    <source>
        <dbReference type="EMBL" id="CAG6785487.1"/>
    </source>
</evidence>
<organism evidence="1">
    <name type="scientific">Cacopsylla melanoneura</name>
    <dbReference type="NCBI Taxonomy" id="428564"/>
    <lineage>
        <taxon>Eukaryota</taxon>
        <taxon>Metazoa</taxon>
        <taxon>Ecdysozoa</taxon>
        <taxon>Arthropoda</taxon>
        <taxon>Hexapoda</taxon>
        <taxon>Insecta</taxon>
        <taxon>Pterygota</taxon>
        <taxon>Neoptera</taxon>
        <taxon>Paraneoptera</taxon>
        <taxon>Hemiptera</taxon>
        <taxon>Sternorrhyncha</taxon>
        <taxon>Psylloidea</taxon>
        <taxon>Psyllidae</taxon>
        <taxon>Psyllinae</taxon>
        <taxon>Cacopsylla</taxon>
    </lineage>
</organism>
<dbReference type="EMBL" id="HBUF01644028">
    <property type="protein sequence ID" value="CAG6785487.1"/>
    <property type="molecule type" value="Transcribed_RNA"/>
</dbReference>
<sequence>MFCQLPLSFDLFNPVTSSSFSQAMPAEFSILLSVWRHRRNSNTIRQGKGRIIVKKGIVQDMKFFSKRFNWSSKTCSRSFQTLTASKSASRIRTASRIRIRRREVESFLSIGKSMMTDDEASSKYPLCSRYLVPI</sequence>
<accession>A0A8D9FCY9</accession>
<name>A0A8D9FCY9_9HEMI</name>
<dbReference type="AlphaFoldDB" id="A0A8D9FCY9"/>
<proteinExistence type="predicted"/>